<evidence type="ECO:0000313" key="1">
    <source>
        <dbReference type="EMBL" id="CAH1997240.1"/>
    </source>
</evidence>
<keyword evidence="2" id="KW-1185">Reference proteome</keyword>
<dbReference type="AlphaFoldDB" id="A0A9P0PSH2"/>
<evidence type="ECO:0000313" key="2">
    <source>
        <dbReference type="Proteomes" id="UP001152888"/>
    </source>
</evidence>
<comment type="caution">
    <text evidence="1">The sequence shown here is derived from an EMBL/GenBank/DDBJ whole genome shotgun (WGS) entry which is preliminary data.</text>
</comment>
<sequence>MQHYDATPVASTSAATNFPILEEQQSAQQTLTPKPQQIEFRKNPRVEKCLFTTKDHDYLPSKTPTRQSENDEVKLLYKDTVSILHSINQNVSNIAQNVGELTEQIKVYATNLEMILQKLSQNSS</sequence>
<dbReference type="Proteomes" id="UP001152888">
    <property type="component" value="Unassembled WGS sequence"/>
</dbReference>
<accession>A0A9P0PSH2</accession>
<name>A0A9P0PSH2_ACAOB</name>
<reference evidence="1" key="1">
    <citation type="submission" date="2022-03" db="EMBL/GenBank/DDBJ databases">
        <authorList>
            <person name="Sayadi A."/>
        </authorList>
    </citation>
    <scope>NUCLEOTIDE SEQUENCE</scope>
</reference>
<proteinExistence type="predicted"/>
<gene>
    <name evidence="1" type="ORF">ACAOBT_LOCUS23631</name>
</gene>
<dbReference type="EMBL" id="CAKOFQ010007280">
    <property type="protein sequence ID" value="CAH1997240.1"/>
    <property type="molecule type" value="Genomic_DNA"/>
</dbReference>
<organism evidence="1 2">
    <name type="scientific">Acanthoscelides obtectus</name>
    <name type="common">Bean weevil</name>
    <name type="synonym">Bruchus obtectus</name>
    <dbReference type="NCBI Taxonomy" id="200917"/>
    <lineage>
        <taxon>Eukaryota</taxon>
        <taxon>Metazoa</taxon>
        <taxon>Ecdysozoa</taxon>
        <taxon>Arthropoda</taxon>
        <taxon>Hexapoda</taxon>
        <taxon>Insecta</taxon>
        <taxon>Pterygota</taxon>
        <taxon>Neoptera</taxon>
        <taxon>Endopterygota</taxon>
        <taxon>Coleoptera</taxon>
        <taxon>Polyphaga</taxon>
        <taxon>Cucujiformia</taxon>
        <taxon>Chrysomeloidea</taxon>
        <taxon>Chrysomelidae</taxon>
        <taxon>Bruchinae</taxon>
        <taxon>Bruchini</taxon>
        <taxon>Acanthoscelides</taxon>
    </lineage>
</organism>
<protein>
    <submittedName>
        <fullName evidence="1">Uncharacterized protein</fullName>
    </submittedName>
</protein>